<protein>
    <submittedName>
        <fullName evidence="1">Thioesterase</fullName>
    </submittedName>
</protein>
<accession>A0A367W0H5</accession>
<name>A0A367W0H5_9PROT</name>
<dbReference type="OrthoDB" id="3727779at2"/>
<reference evidence="1 2" key="1">
    <citation type="submission" date="2014-07" db="EMBL/GenBank/DDBJ databases">
        <title>Draft genome sequence of Thalassospira profundimaris 35.</title>
        <authorList>
            <person name="Lai Q."/>
            <person name="Shao Z."/>
        </authorList>
    </citation>
    <scope>NUCLEOTIDE SEQUENCE [LARGE SCALE GENOMIC DNA]</scope>
    <source>
        <strain evidence="1 2">35</strain>
    </source>
</reference>
<dbReference type="PANTHER" id="PTHR12475:SF4">
    <property type="entry name" value="PROTEIN THEM6"/>
    <property type="match status" value="1"/>
</dbReference>
<dbReference type="Gene3D" id="3.10.129.10">
    <property type="entry name" value="Hotdog Thioesterase"/>
    <property type="match status" value="1"/>
</dbReference>
<dbReference type="EMBL" id="JPWF01000014">
    <property type="protein sequence ID" value="RCK32870.1"/>
    <property type="molecule type" value="Genomic_DNA"/>
</dbReference>
<sequence>MNLIFRLIRVVILSLLRPRLYPLDPSTLHFRAWPLDLDINVHMTNSRYFALMDLGRTELIVRNGIAKQVFKHKWQPVVSGTTMRFKRAIKPFQKFSLETQALYWDEKGFYLEQRFVARDKTLKDKTLALGIVKAVFVGPDGIIPPEEVCRRVGADQNSPSMPDWLSGWPDMESAIEARLAI</sequence>
<dbReference type="Pfam" id="PF13279">
    <property type="entry name" value="4HBT_2"/>
    <property type="match status" value="1"/>
</dbReference>
<proteinExistence type="predicted"/>
<evidence type="ECO:0000313" key="2">
    <source>
        <dbReference type="Proteomes" id="UP000253226"/>
    </source>
</evidence>
<organism evidence="1 2">
    <name type="scientific">Thalassospira profundimaris</name>
    <dbReference type="NCBI Taxonomy" id="502049"/>
    <lineage>
        <taxon>Bacteria</taxon>
        <taxon>Pseudomonadati</taxon>
        <taxon>Pseudomonadota</taxon>
        <taxon>Alphaproteobacteria</taxon>
        <taxon>Rhodospirillales</taxon>
        <taxon>Thalassospiraceae</taxon>
        <taxon>Thalassospira</taxon>
    </lineage>
</organism>
<dbReference type="SUPFAM" id="SSF54637">
    <property type="entry name" value="Thioesterase/thiol ester dehydrase-isomerase"/>
    <property type="match status" value="1"/>
</dbReference>
<dbReference type="AlphaFoldDB" id="A0A367W0H5"/>
<dbReference type="InterPro" id="IPR029069">
    <property type="entry name" value="HotDog_dom_sf"/>
</dbReference>
<dbReference type="PANTHER" id="PTHR12475">
    <property type="match status" value="1"/>
</dbReference>
<evidence type="ECO:0000313" key="1">
    <source>
        <dbReference type="EMBL" id="RCK32870.1"/>
    </source>
</evidence>
<dbReference type="InterPro" id="IPR051490">
    <property type="entry name" value="THEM6_lcsJ_thioesterase"/>
</dbReference>
<comment type="caution">
    <text evidence="1">The sequence shown here is derived from an EMBL/GenBank/DDBJ whole genome shotgun (WGS) entry which is preliminary data.</text>
</comment>
<gene>
    <name evidence="1" type="ORF">TH19_18350</name>
</gene>
<dbReference type="Proteomes" id="UP000253226">
    <property type="component" value="Unassembled WGS sequence"/>
</dbReference>
<dbReference type="CDD" id="cd00586">
    <property type="entry name" value="4HBT"/>
    <property type="match status" value="1"/>
</dbReference>
<dbReference type="RefSeq" id="WP_114103716.1">
    <property type="nucleotide sequence ID" value="NZ_JPWF01000014.1"/>
</dbReference>